<evidence type="ECO:0000313" key="2">
    <source>
        <dbReference type="Proteomes" id="UP001215151"/>
    </source>
</evidence>
<keyword evidence="2" id="KW-1185">Reference proteome</keyword>
<dbReference type="Proteomes" id="UP001215151">
    <property type="component" value="Unassembled WGS sequence"/>
</dbReference>
<evidence type="ECO:0000313" key="1">
    <source>
        <dbReference type="EMBL" id="KAJ8463403.1"/>
    </source>
</evidence>
<dbReference type="AlphaFoldDB" id="A0AAD7TMD4"/>
<accession>A0AAD7TMD4</accession>
<dbReference type="EMBL" id="JAPEVG010000396">
    <property type="protein sequence ID" value="KAJ8463403.1"/>
    <property type="molecule type" value="Genomic_DNA"/>
</dbReference>
<gene>
    <name evidence="1" type="ORF">ONZ51_g10278</name>
</gene>
<organism evidence="1 2">
    <name type="scientific">Trametes cubensis</name>
    <dbReference type="NCBI Taxonomy" id="1111947"/>
    <lineage>
        <taxon>Eukaryota</taxon>
        <taxon>Fungi</taxon>
        <taxon>Dikarya</taxon>
        <taxon>Basidiomycota</taxon>
        <taxon>Agaricomycotina</taxon>
        <taxon>Agaricomycetes</taxon>
        <taxon>Polyporales</taxon>
        <taxon>Polyporaceae</taxon>
        <taxon>Trametes</taxon>
    </lineage>
</organism>
<name>A0AAD7TMD4_9APHY</name>
<reference evidence="1" key="1">
    <citation type="submission" date="2022-11" db="EMBL/GenBank/DDBJ databases">
        <title>Genome Sequence of Cubamyces cubensis.</title>
        <authorList>
            <person name="Buettner E."/>
        </authorList>
    </citation>
    <scope>NUCLEOTIDE SEQUENCE</scope>
    <source>
        <strain evidence="1">MPL-01</strain>
    </source>
</reference>
<proteinExistence type="predicted"/>
<sequence length="215" mass="23962">MITKASYWWFLQYDSPVNRLKAGNHVDHVFDLLRARPNLSDVRSHLDAIHIMPSVRTPLRCKKPTMKSITGLLFTSNGRKADIVNVPTATYPGRDVQAYPSFPAFEAILGAGGQLHESWVTCQDGGGREYRYLIAAQYCPSCQVNRALKSVIQDVDWRGEVIVMRGGCQSFVVNINSVEAKHMARQAVSKFLVETAQLVAESIANRTPLMIPDSL</sequence>
<comment type="caution">
    <text evidence="1">The sequence shown here is derived from an EMBL/GenBank/DDBJ whole genome shotgun (WGS) entry which is preliminary data.</text>
</comment>
<protein>
    <submittedName>
        <fullName evidence="1">Uncharacterized protein</fullName>
    </submittedName>
</protein>